<evidence type="ECO:0000313" key="3">
    <source>
        <dbReference type="Proteomes" id="UP001293254"/>
    </source>
</evidence>
<dbReference type="Proteomes" id="UP001293254">
    <property type="component" value="Unassembled WGS sequence"/>
</dbReference>
<evidence type="ECO:0000313" key="2">
    <source>
        <dbReference type="EMBL" id="KAK4434324.1"/>
    </source>
</evidence>
<dbReference type="EMBL" id="JACGWO010000002">
    <property type="protein sequence ID" value="KAK4434324.1"/>
    <property type="molecule type" value="Genomic_DNA"/>
</dbReference>
<keyword evidence="3" id="KW-1185">Reference proteome</keyword>
<keyword evidence="1" id="KW-1133">Transmembrane helix</keyword>
<dbReference type="AlphaFoldDB" id="A0AAE1YPR5"/>
<keyword evidence="1" id="KW-0812">Transmembrane</keyword>
<name>A0AAE1YPR5_9LAMI</name>
<comment type="caution">
    <text evidence="2">The sequence shown here is derived from an EMBL/GenBank/DDBJ whole genome shotgun (WGS) entry which is preliminary data.</text>
</comment>
<protein>
    <submittedName>
        <fullName evidence="2">Uncharacterized protein</fullName>
    </submittedName>
</protein>
<gene>
    <name evidence="2" type="ORF">Salat_0595200</name>
</gene>
<reference evidence="2" key="2">
    <citation type="journal article" date="2024" name="Plant">
        <title>Genomic evolution and insights into agronomic trait innovations of Sesamum species.</title>
        <authorList>
            <person name="Miao H."/>
            <person name="Wang L."/>
            <person name="Qu L."/>
            <person name="Liu H."/>
            <person name="Sun Y."/>
            <person name="Le M."/>
            <person name="Wang Q."/>
            <person name="Wei S."/>
            <person name="Zheng Y."/>
            <person name="Lin W."/>
            <person name="Duan Y."/>
            <person name="Cao H."/>
            <person name="Xiong S."/>
            <person name="Wang X."/>
            <person name="Wei L."/>
            <person name="Li C."/>
            <person name="Ma Q."/>
            <person name="Ju M."/>
            <person name="Zhao R."/>
            <person name="Li G."/>
            <person name="Mu C."/>
            <person name="Tian Q."/>
            <person name="Mei H."/>
            <person name="Zhang T."/>
            <person name="Gao T."/>
            <person name="Zhang H."/>
        </authorList>
    </citation>
    <scope>NUCLEOTIDE SEQUENCE</scope>
    <source>
        <strain evidence="2">3651</strain>
    </source>
</reference>
<sequence length="109" mass="12675">MSITHRTTDRRSTWICRALLDRSPNVRPLAAGSRDHFHILSPIPASFRRPTCRYHHQSTRLVKALTSIHVAPIFVAVFVGSTMKPPLRVNRRFAGEWHRLAARKMFRDY</sequence>
<accession>A0AAE1YPR5</accession>
<keyword evidence="1" id="KW-0472">Membrane</keyword>
<organism evidence="2 3">
    <name type="scientific">Sesamum alatum</name>
    <dbReference type="NCBI Taxonomy" id="300844"/>
    <lineage>
        <taxon>Eukaryota</taxon>
        <taxon>Viridiplantae</taxon>
        <taxon>Streptophyta</taxon>
        <taxon>Embryophyta</taxon>
        <taxon>Tracheophyta</taxon>
        <taxon>Spermatophyta</taxon>
        <taxon>Magnoliopsida</taxon>
        <taxon>eudicotyledons</taxon>
        <taxon>Gunneridae</taxon>
        <taxon>Pentapetalae</taxon>
        <taxon>asterids</taxon>
        <taxon>lamiids</taxon>
        <taxon>Lamiales</taxon>
        <taxon>Pedaliaceae</taxon>
        <taxon>Sesamum</taxon>
    </lineage>
</organism>
<evidence type="ECO:0000256" key="1">
    <source>
        <dbReference type="SAM" id="Phobius"/>
    </source>
</evidence>
<proteinExistence type="predicted"/>
<feature type="transmembrane region" description="Helical" evidence="1">
    <location>
        <begin position="64"/>
        <end position="83"/>
    </location>
</feature>
<reference evidence="2" key="1">
    <citation type="submission" date="2020-06" db="EMBL/GenBank/DDBJ databases">
        <authorList>
            <person name="Li T."/>
            <person name="Hu X."/>
            <person name="Zhang T."/>
            <person name="Song X."/>
            <person name="Zhang H."/>
            <person name="Dai N."/>
            <person name="Sheng W."/>
            <person name="Hou X."/>
            <person name="Wei L."/>
        </authorList>
    </citation>
    <scope>NUCLEOTIDE SEQUENCE</scope>
    <source>
        <strain evidence="2">3651</strain>
        <tissue evidence="2">Leaf</tissue>
    </source>
</reference>